<evidence type="ECO:0000313" key="1">
    <source>
        <dbReference type="EMBL" id="OLY84047.1"/>
    </source>
</evidence>
<reference evidence="1 2" key="1">
    <citation type="journal article" date="2016" name="Mol. Biol. Evol.">
        <title>Genome-Wide Survey of Gut Fungi (Harpellales) Reveals the First Horizontally Transferred Ubiquitin Gene from a Mosquito Host.</title>
        <authorList>
            <person name="Wang Y."/>
            <person name="White M.M."/>
            <person name="Kvist S."/>
            <person name="Moncalvo J.M."/>
        </authorList>
    </citation>
    <scope>NUCLEOTIDE SEQUENCE [LARGE SCALE GENOMIC DNA]</scope>
    <source>
        <strain evidence="1 2">ALG-7-W6</strain>
    </source>
</reference>
<sequence length="725" mass="81672">MSIQDPTSFFSISAPIIANPFNLWSKKRISKIAALPYVKSNTFNKFSLGAEITFDKEKIKQVYGKKLIQVIDESPELSNIKTSTLINHDQMDFLSNRFFVYKKNQVDENQTLSENVLSLGSEMEVSLNRLVTISNTNIENSDPLLKSISSTIFLPLLFLYQYLDNVLSVLDSKMLDLASLSLEGSESIRIFKNKVKLYIINVLTVISRMLELNDVSFISNLIKIALTKDKLAASLENQSDLGHEVYPLFAIDNEGRINLVYTNYYPEFMFNDSHSFSQNKSGTNSFYDFYPRGEMNSKSLDDEHLIEDSSHYTDMYQSRINMSTLANLSVEIEEGLLNETGLYDDKALLNLKQVFASLFINLLNEYSSLHDQMDKDEPKNTEPVVKNTGSLIQILEEPQNSKSDEIYRLNNFEKTGKNKNGYIKKSINVIDLSQSQNNERYAYLGQVLLDMVETLGPGVLSNRTHILAFIDSIMSKVTHNPPPLLNEASPSLGQKFDIQNRDSFSTKGGFPSGDKNLALEAETFFSKLSLENQGTDANIGDNEAEDVVTDSVNNSEQLILALNLLYTLEITGLDQSQYDGVTSSGVSEKKENKDEGSVSRLYYGIEGHLKILKTQWKNYPLVFGLLEQAESITKKYTSDKQNSGIFGADKLKLEEDDSGDVVPELSEIMADLQSDLIPIVAYGLVESRGGVFGNRRTNWECTGYLRAGNYTNVDVDDRPKCKWRI</sequence>
<organism evidence="1 2">
    <name type="scientific">Smittium mucronatum</name>
    <dbReference type="NCBI Taxonomy" id="133383"/>
    <lineage>
        <taxon>Eukaryota</taxon>
        <taxon>Fungi</taxon>
        <taxon>Fungi incertae sedis</taxon>
        <taxon>Zoopagomycota</taxon>
        <taxon>Kickxellomycotina</taxon>
        <taxon>Harpellomycetes</taxon>
        <taxon>Harpellales</taxon>
        <taxon>Legeriomycetaceae</taxon>
        <taxon>Smittium</taxon>
    </lineage>
</organism>
<evidence type="ECO:0000313" key="2">
    <source>
        <dbReference type="Proteomes" id="UP000187455"/>
    </source>
</evidence>
<dbReference type="EMBL" id="LSSL01000642">
    <property type="protein sequence ID" value="OLY84047.1"/>
    <property type="molecule type" value="Genomic_DNA"/>
</dbReference>
<dbReference type="Proteomes" id="UP000187455">
    <property type="component" value="Unassembled WGS sequence"/>
</dbReference>
<proteinExistence type="predicted"/>
<comment type="caution">
    <text evidence="1">The sequence shown here is derived from an EMBL/GenBank/DDBJ whole genome shotgun (WGS) entry which is preliminary data.</text>
</comment>
<protein>
    <submittedName>
        <fullName evidence="1">Uncharacterized protein</fullName>
    </submittedName>
</protein>
<dbReference type="STRING" id="133383.A0A1R0H4K9"/>
<gene>
    <name evidence="1" type="ORF">AYI68_g1798</name>
</gene>
<dbReference type="AlphaFoldDB" id="A0A1R0H4K9"/>
<accession>A0A1R0H4K9</accession>
<dbReference type="OrthoDB" id="39591at2759"/>
<name>A0A1R0H4K9_9FUNG</name>
<keyword evidence="2" id="KW-1185">Reference proteome</keyword>